<sequence>MAVAKRWTTELDAEVEWLKVTHGESKQRHKDIELAIDFTYIELRVLRDYRCQLKDEVLLFTKGAEMLQSKLKAKADKAIIDYKKSQGFQSGMEKMGQVTYEFGYRVSLERFWAKYLDLSIEENPFVERPKDANVRMEASQPFDDSTPPEE</sequence>
<organism evidence="2 3">
    <name type="scientific">Ensete ventricosum</name>
    <name type="common">Abyssinian banana</name>
    <name type="synonym">Musa ensete</name>
    <dbReference type="NCBI Taxonomy" id="4639"/>
    <lineage>
        <taxon>Eukaryota</taxon>
        <taxon>Viridiplantae</taxon>
        <taxon>Streptophyta</taxon>
        <taxon>Embryophyta</taxon>
        <taxon>Tracheophyta</taxon>
        <taxon>Spermatophyta</taxon>
        <taxon>Magnoliopsida</taxon>
        <taxon>Liliopsida</taxon>
        <taxon>Zingiberales</taxon>
        <taxon>Musaceae</taxon>
        <taxon>Ensete</taxon>
    </lineage>
</organism>
<protein>
    <submittedName>
        <fullName evidence="2">Uncharacterized protein</fullName>
    </submittedName>
</protein>
<evidence type="ECO:0000313" key="2">
    <source>
        <dbReference type="EMBL" id="RRT50229.1"/>
    </source>
</evidence>
<reference evidence="2 3" key="1">
    <citation type="journal article" date="2014" name="Agronomy (Basel)">
        <title>A Draft Genome Sequence for Ensete ventricosum, the Drought-Tolerant Tree Against Hunger.</title>
        <authorList>
            <person name="Harrison J."/>
            <person name="Moore K.A."/>
            <person name="Paszkiewicz K."/>
            <person name="Jones T."/>
            <person name="Grant M."/>
            <person name="Ambacheew D."/>
            <person name="Muzemil S."/>
            <person name="Studholme D.J."/>
        </authorList>
    </citation>
    <scope>NUCLEOTIDE SEQUENCE [LARGE SCALE GENOMIC DNA]</scope>
</reference>
<feature type="region of interest" description="Disordered" evidence="1">
    <location>
        <begin position="131"/>
        <end position="150"/>
    </location>
</feature>
<gene>
    <name evidence="2" type="ORF">B296_00042892</name>
</gene>
<evidence type="ECO:0000256" key="1">
    <source>
        <dbReference type="SAM" id="MobiDB-lite"/>
    </source>
</evidence>
<accession>A0A426YEP4</accession>
<proteinExistence type="predicted"/>
<dbReference type="Proteomes" id="UP000287651">
    <property type="component" value="Unassembled WGS sequence"/>
</dbReference>
<comment type="caution">
    <text evidence="2">The sequence shown here is derived from an EMBL/GenBank/DDBJ whole genome shotgun (WGS) entry which is preliminary data.</text>
</comment>
<name>A0A426YEP4_ENSVE</name>
<dbReference type="AlphaFoldDB" id="A0A426YEP4"/>
<dbReference type="EMBL" id="AMZH03012881">
    <property type="protein sequence ID" value="RRT50229.1"/>
    <property type="molecule type" value="Genomic_DNA"/>
</dbReference>
<evidence type="ECO:0000313" key="3">
    <source>
        <dbReference type="Proteomes" id="UP000287651"/>
    </source>
</evidence>